<feature type="domain" description="Capsule synthesis protein CapA" evidence="4">
    <location>
        <begin position="91"/>
        <end position="329"/>
    </location>
</feature>
<dbReference type="Pfam" id="PF09587">
    <property type="entry name" value="PGA_cap"/>
    <property type="match status" value="1"/>
</dbReference>
<organism evidence="5 6">
    <name type="scientific">Capillimicrobium parvum</name>
    <dbReference type="NCBI Taxonomy" id="2884022"/>
    <lineage>
        <taxon>Bacteria</taxon>
        <taxon>Bacillati</taxon>
        <taxon>Actinomycetota</taxon>
        <taxon>Thermoleophilia</taxon>
        <taxon>Solirubrobacterales</taxon>
        <taxon>Capillimicrobiaceae</taxon>
        <taxon>Capillimicrobium</taxon>
    </lineage>
</organism>
<feature type="transmembrane region" description="Helical" evidence="3">
    <location>
        <begin position="50"/>
        <end position="70"/>
    </location>
</feature>
<evidence type="ECO:0000256" key="1">
    <source>
        <dbReference type="ARBA" id="ARBA00005662"/>
    </source>
</evidence>
<evidence type="ECO:0000313" key="6">
    <source>
        <dbReference type="Proteomes" id="UP001162834"/>
    </source>
</evidence>
<accession>A0A9E6XUY6</accession>
<name>A0A9E6XUY6_9ACTN</name>
<dbReference type="Proteomes" id="UP001162834">
    <property type="component" value="Chromosome"/>
</dbReference>
<dbReference type="AlphaFoldDB" id="A0A9E6XUY6"/>
<evidence type="ECO:0000256" key="2">
    <source>
        <dbReference type="SAM" id="MobiDB-lite"/>
    </source>
</evidence>
<comment type="similarity">
    <text evidence="1">Belongs to the CapA family.</text>
</comment>
<dbReference type="PANTHER" id="PTHR33393">
    <property type="entry name" value="POLYGLUTAMINE SYNTHESIS ACCESSORY PROTEIN RV0574C-RELATED"/>
    <property type="match status" value="1"/>
</dbReference>
<feature type="compositionally biased region" description="Basic and acidic residues" evidence="2">
    <location>
        <begin position="1"/>
        <end position="10"/>
    </location>
</feature>
<dbReference type="InterPro" id="IPR029052">
    <property type="entry name" value="Metallo-depent_PP-like"/>
</dbReference>
<keyword evidence="3" id="KW-0472">Membrane</keyword>
<dbReference type="InterPro" id="IPR052169">
    <property type="entry name" value="CW_Biosynth-Accessory"/>
</dbReference>
<evidence type="ECO:0000259" key="4">
    <source>
        <dbReference type="SMART" id="SM00854"/>
    </source>
</evidence>
<dbReference type="InterPro" id="IPR019079">
    <property type="entry name" value="Capsule_synth_CapA"/>
</dbReference>
<dbReference type="KEGG" id="sbae:DSM104329_01268"/>
<keyword evidence="6" id="KW-1185">Reference proteome</keyword>
<dbReference type="PANTHER" id="PTHR33393:SF11">
    <property type="entry name" value="POLYGLUTAMINE SYNTHESIS ACCESSORY PROTEIN RV0574C-RELATED"/>
    <property type="match status" value="1"/>
</dbReference>
<keyword evidence="3" id="KW-0812">Transmembrane</keyword>
<dbReference type="SMART" id="SM00854">
    <property type="entry name" value="PGA_cap"/>
    <property type="match status" value="1"/>
</dbReference>
<evidence type="ECO:0000313" key="5">
    <source>
        <dbReference type="EMBL" id="UGS34886.1"/>
    </source>
</evidence>
<sequence length="421" mass="43694">MDRRAREPTRRPRAPHARPAAITAGLRRVPHSPPAAITAGLRRVPHSPPVAISAGLVVLAAVIVVLTLVLRSGGEHPAVAQASVPSSTIITVAWVGDTMLGHDGALPPQGGRELFAPMRPWLRSADLMLGNLEGVLATTGGSKCAGSKSGNCFAFRAPPSSAAALRWAGFDAMNLANNHAMDYGAGGLEETAVALRDNGIASTGRPGEITLMRVRGTRIALIGLAPYPWAQSSLDLAGAAALVRTARTRADVVIAMIHAGAEGSGQTHTPAGREVAFGEDRGDTRALAHTLVDAGAALVLGSGPHVVRGLERRNGRLIAYSLGNFAGWHNFAGGPVLDQTGVLRLRITPDGRVQGGRWVSAQMTPPGIPQRQRSNISAQLARSVSLTDFGATAWPMTGRGRLGAWNAAEAGARSGTSQVGR</sequence>
<dbReference type="Gene3D" id="3.60.21.10">
    <property type="match status" value="1"/>
</dbReference>
<dbReference type="SUPFAM" id="SSF56300">
    <property type="entry name" value="Metallo-dependent phosphatases"/>
    <property type="match status" value="1"/>
</dbReference>
<dbReference type="CDD" id="cd07381">
    <property type="entry name" value="MPP_CapA"/>
    <property type="match status" value="1"/>
</dbReference>
<proteinExistence type="inferred from homology"/>
<gene>
    <name evidence="5" type="ORF">DSM104329_01268</name>
</gene>
<feature type="region of interest" description="Disordered" evidence="2">
    <location>
        <begin position="1"/>
        <end position="24"/>
    </location>
</feature>
<protein>
    <recommendedName>
        <fullName evidence="4">Capsule synthesis protein CapA domain-containing protein</fullName>
    </recommendedName>
</protein>
<evidence type="ECO:0000256" key="3">
    <source>
        <dbReference type="SAM" id="Phobius"/>
    </source>
</evidence>
<dbReference type="EMBL" id="CP087164">
    <property type="protein sequence ID" value="UGS34886.1"/>
    <property type="molecule type" value="Genomic_DNA"/>
</dbReference>
<keyword evidence="3" id="KW-1133">Transmembrane helix</keyword>
<reference evidence="5" key="1">
    <citation type="journal article" date="2022" name="Int. J. Syst. Evol. Microbiol.">
        <title>Pseudomonas aegrilactucae sp. nov. and Pseudomonas morbosilactucae sp. nov., pathogens causing bacterial rot of lettuce in Japan.</title>
        <authorList>
            <person name="Sawada H."/>
            <person name="Fujikawa T."/>
            <person name="Satou M."/>
        </authorList>
    </citation>
    <scope>NUCLEOTIDE SEQUENCE</scope>
    <source>
        <strain evidence="5">0166_1</strain>
    </source>
</reference>